<protein>
    <submittedName>
        <fullName evidence="1">Uncharacterized protein</fullName>
    </submittedName>
</protein>
<dbReference type="Proteomes" id="UP001148662">
    <property type="component" value="Unassembled WGS sequence"/>
</dbReference>
<organism evidence="1 2">
    <name type="scientific">Phlebia brevispora</name>
    <dbReference type="NCBI Taxonomy" id="194682"/>
    <lineage>
        <taxon>Eukaryota</taxon>
        <taxon>Fungi</taxon>
        <taxon>Dikarya</taxon>
        <taxon>Basidiomycota</taxon>
        <taxon>Agaricomycotina</taxon>
        <taxon>Agaricomycetes</taxon>
        <taxon>Polyporales</taxon>
        <taxon>Meruliaceae</taxon>
        <taxon>Phlebia</taxon>
    </lineage>
</organism>
<proteinExistence type="predicted"/>
<comment type="caution">
    <text evidence="1">The sequence shown here is derived from an EMBL/GenBank/DDBJ whole genome shotgun (WGS) entry which is preliminary data.</text>
</comment>
<accession>A0ACC1TAK0</accession>
<sequence length="191" mass="21458">MSDVRTSTFNINVKWFVFVDSPTIEGELSLQISLLDDFDIPQYNPETNLYLNGTKHYSLQLGGDRAGTLIGYCDSDGMSMDDQHPIAAYVFIIGGAISWLSKRQDIVCLSTTEAEYVALSHAAKEADDRYHARTKHIDICFYFVQEKVEDNKLEITYLLTDQMVVDLLTKAIPGLQLVKLGKALRLTADIN</sequence>
<reference evidence="1" key="1">
    <citation type="submission" date="2022-07" db="EMBL/GenBank/DDBJ databases">
        <title>Genome Sequence of Phlebia brevispora.</title>
        <authorList>
            <person name="Buettner E."/>
        </authorList>
    </citation>
    <scope>NUCLEOTIDE SEQUENCE</scope>
    <source>
        <strain evidence="1">MPL23</strain>
    </source>
</reference>
<keyword evidence="2" id="KW-1185">Reference proteome</keyword>
<evidence type="ECO:0000313" key="2">
    <source>
        <dbReference type="Proteomes" id="UP001148662"/>
    </source>
</evidence>
<evidence type="ECO:0000313" key="1">
    <source>
        <dbReference type="EMBL" id="KAJ3557079.1"/>
    </source>
</evidence>
<name>A0ACC1TAK0_9APHY</name>
<gene>
    <name evidence="1" type="ORF">NM688_g1666</name>
</gene>
<dbReference type="EMBL" id="JANHOG010000186">
    <property type="protein sequence ID" value="KAJ3557079.1"/>
    <property type="molecule type" value="Genomic_DNA"/>
</dbReference>